<reference evidence="1" key="1">
    <citation type="submission" date="2022-10" db="EMBL/GenBank/DDBJ databases">
        <authorList>
            <person name="Yu W.X."/>
        </authorList>
    </citation>
    <scope>NUCLEOTIDE SEQUENCE</scope>
    <source>
        <strain evidence="1">D04</strain>
    </source>
</reference>
<evidence type="ECO:0000313" key="1">
    <source>
        <dbReference type="EMBL" id="MCW3806186.1"/>
    </source>
</evidence>
<accession>A0AAE3ME51</accession>
<dbReference type="EMBL" id="JAPDPI010000020">
    <property type="protein sequence ID" value="MCW3806186.1"/>
    <property type="molecule type" value="Genomic_DNA"/>
</dbReference>
<name>A0AAE3ME51_9BACT</name>
<evidence type="ECO:0000313" key="2">
    <source>
        <dbReference type="Proteomes" id="UP001207408"/>
    </source>
</evidence>
<proteinExistence type="predicted"/>
<dbReference type="Proteomes" id="UP001207408">
    <property type="component" value="Unassembled WGS sequence"/>
</dbReference>
<sequence length="456" mass="51658">MRNKIILIATMAIIIILTLRYCNTSQESIQSSQETSISLTDYKQYIDSVKPATQNFTIAPGKDNYITGKKGTVVYFPALSLDVKSTDSVQIQLKEYTTKREFYVSNMTTTSNGALLESNGMVDIRCYSNNKEIGLKKGAKAAIAFPKKDKSDDFKLFYGGNSVNGINWLLQNDENLTKLEKRIKENVCTYTYSIPQTNCYKLSWFKDGERLGLNSILSAYYAPSFELVDYLTSNPDKFLAFNFDLNTETGKIINVKDYPGNPTNKYSAEIIKAINNLPPSTLIPTSAPMISLSKEHYELSVRLKKEVKQKVESGTYKPATKSYTLSFSKEAFEKYSLNTNRLYNYTISKLGIINCDKFISKDKKIPFTVPISGNGNTNAKLIFYDINSMITGKYWESTFNFGDIPEQKKVLLLIEQDMADKKIILYDSFNITDTIYNINNLKPVSIHQLDSILLNI</sequence>
<protein>
    <submittedName>
        <fullName evidence="1">Uncharacterized protein</fullName>
    </submittedName>
</protein>
<organism evidence="1 2">
    <name type="scientific">Plebeiibacterium marinum</name>
    <dbReference type="NCBI Taxonomy" id="2992111"/>
    <lineage>
        <taxon>Bacteria</taxon>
        <taxon>Pseudomonadati</taxon>
        <taxon>Bacteroidota</taxon>
        <taxon>Bacteroidia</taxon>
        <taxon>Marinilabiliales</taxon>
        <taxon>Marinilabiliaceae</taxon>
        <taxon>Plebeiibacterium</taxon>
    </lineage>
</organism>
<keyword evidence="2" id="KW-1185">Reference proteome</keyword>
<gene>
    <name evidence="1" type="ORF">OM074_11170</name>
</gene>
<dbReference type="AlphaFoldDB" id="A0AAE3ME51"/>
<comment type="caution">
    <text evidence="1">The sequence shown here is derived from an EMBL/GenBank/DDBJ whole genome shotgun (WGS) entry which is preliminary data.</text>
</comment>
<dbReference type="RefSeq" id="WP_301199558.1">
    <property type="nucleotide sequence ID" value="NZ_JAPDPI010000020.1"/>
</dbReference>